<dbReference type="Pfam" id="PF00069">
    <property type="entry name" value="Pkinase"/>
    <property type="match status" value="1"/>
</dbReference>
<keyword evidence="6" id="KW-0067">ATP-binding</keyword>
<dbReference type="PANTHER" id="PTHR24056:SF221">
    <property type="entry name" value="OS02G0304500 PROTEIN"/>
    <property type="match status" value="1"/>
</dbReference>
<dbReference type="GO" id="GO:0032968">
    <property type="term" value="P:positive regulation of transcription elongation by RNA polymerase II"/>
    <property type="evidence" value="ECO:0007669"/>
    <property type="project" value="TreeGrafter"/>
</dbReference>
<dbReference type="SUPFAM" id="SSF56112">
    <property type="entry name" value="Protein kinase-like (PK-like)"/>
    <property type="match status" value="1"/>
</dbReference>
<evidence type="ECO:0000256" key="2">
    <source>
        <dbReference type="ARBA" id="ARBA00022527"/>
    </source>
</evidence>
<proteinExistence type="inferred from homology"/>
<dbReference type="OrthoDB" id="1278715at2759"/>
<evidence type="ECO:0000256" key="3">
    <source>
        <dbReference type="ARBA" id="ARBA00022679"/>
    </source>
</evidence>
<dbReference type="AlphaFoldDB" id="A0A9Q1R1B4"/>
<evidence type="ECO:0000256" key="7">
    <source>
        <dbReference type="SAM" id="MobiDB-lite"/>
    </source>
</evidence>
<keyword evidence="2" id="KW-0723">Serine/threonine-protein kinase</keyword>
<evidence type="ECO:0000313" key="10">
    <source>
        <dbReference type="Proteomes" id="UP001152561"/>
    </source>
</evidence>
<accession>A0A9Q1R1B4</accession>
<dbReference type="GO" id="GO:0005524">
    <property type="term" value="F:ATP binding"/>
    <property type="evidence" value="ECO:0007669"/>
    <property type="project" value="UniProtKB-KW"/>
</dbReference>
<comment type="similarity">
    <text evidence="1">Belongs to the protein kinase superfamily. CMGC Ser/Thr protein kinase family. CDC2/CDKX subfamily.</text>
</comment>
<feature type="compositionally biased region" description="Polar residues" evidence="7">
    <location>
        <begin position="432"/>
        <end position="449"/>
    </location>
</feature>
<dbReference type="EMBL" id="JAJAGQ010000017">
    <property type="protein sequence ID" value="KAJ8537969.1"/>
    <property type="molecule type" value="Genomic_DNA"/>
</dbReference>
<reference evidence="10" key="1">
    <citation type="journal article" date="2023" name="Proc. Natl. Acad. Sci. U.S.A.">
        <title>Genomic and structural basis for evolution of tropane alkaloid biosynthesis.</title>
        <authorList>
            <person name="Wanga Y.-J."/>
            <person name="Taina T."/>
            <person name="Yua J.-Y."/>
            <person name="Lia J."/>
            <person name="Xua B."/>
            <person name="Chenc J."/>
            <person name="D'Auriad J.C."/>
            <person name="Huanga J.-P."/>
            <person name="Huanga S.-X."/>
        </authorList>
    </citation>
    <scope>NUCLEOTIDE SEQUENCE [LARGE SCALE GENOMIC DNA]</scope>
    <source>
        <strain evidence="10">cv. KIB-2019</strain>
    </source>
</reference>
<dbReference type="FunFam" id="1.10.510.10:FF:000624">
    <property type="entry name" value="Mitogen-activated protein kinase"/>
    <property type="match status" value="1"/>
</dbReference>
<dbReference type="PROSITE" id="PS00108">
    <property type="entry name" value="PROTEIN_KINASE_ST"/>
    <property type="match status" value="1"/>
</dbReference>
<dbReference type="Proteomes" id="UP001152561">
    <property type="component" value="Unassembled WGS sequence"/>
</dbReference>
<evidence type="ECO:0000256" key="1">
    <source>
        <dbReference type="ARBA" id="ARBA00006485"/>
    </source>
</evidence>
<organism evidence="9 10">
    <name type="scientific">Anisodus acutangulus</name>
    <dbReference type="NCBI Taxonomy" id="402998"/>
    <lineage>
        <taxon>Eukaryota</taxon>
        <taxon>Viridiplantae</taxon>
        <taxon>Streptophyta</taxon>
        <taxon>Embryophyta</taxon>
        <taxon>Tracheophyta</taxon>
        <taxon>Spermatophyta</taxon>
        <taxon>Magnoliopsida</taxon>
        <taxon>eudicotyledons</taxon>
        <taxon>Gunneridae</taxon>
        <taxon>Pentapetalae</taxon>
        <taxon>asterids</taxon>
        <taxon>lamiids</taxon>
        <taxon>Solanales</taxon>
        <taxon>Solanaceae</taxon>
        <taxon>Solanoideae</taxon>
        <taxon>Hyoscyameae</taxon>
        <taxon>Anisodus</taxon>
    </lineage>
</organism>
<keyword evidence="10" id="KW-1185">Reference proteome</keyword>
<keyword evidence="4" id="KW-0547">Nucleotide-binding</keyword>
<dbReference type="Gene3D" id="1.10.510.10">
    <property type="entry name" value="Transferase(Phosphotransferase) domain 1"/>
    <property type="match status" value="1"/>
</dbReference>
<dbReference type="PROSITE" id="PS50011">
    <property type="entry name" value="PROTEIN_KINASE_DOM"/>
    <property type="match status" value="1"/>
</dbReference>
<evidence type="ECO:0000256" key="4">
    <source>
        <dbReference type="ARBA" id="ARBA00022741"/>
    </source>
</evidence>
<evidence type="ECO:0000313" key="9">
    <source>
        <dbReference type="EMBL" id="KAJ8537969.1"/>
    </source>
</evidence>
<dbReference type="GO" id="GO:0005634">
    <property type="term" value="C:nucleus"/>
    <property type="evidence" value="ECO:0007669"/>
    <property type="project" value="TreeGrafter"/>
</dbReference>
<dbReference type="InterPro" id="IPR050108">
    <property type="entry name" value="CDK"/>
</dbReference>
<dbReference type="GO" id="GO:0008353">
    <property type="term" value="F:RNA polymerase II CTD heptapeptide repeat kinase activity"/>
    <property type="evidence" value="ECO:0007669"/>
    <property type="project" value="TreeGrafter"/>
</dbReference>
<name>A0A9Q1R1B4_9SOLA</name>
<gene>
    <name evidence="9" type="ORF">K7X08_014509</name>
</gene>
<feature type="compositionally biased region" description="Low complexity" evidence="7">
    <location>
        <begin position="414"/>
        <end position="424"/>
    </location>
</feature>
<sequence length="456" mass="51392">MDSPPRGLEKLKLEGGYVARGDQHVRPRRSTGQRPDQPRETIANYGDGRRLSDANGDTINEKNLVITSEGTKQTKERSDRGNIARKITKKATEEELIDGWPKWLVDNIPREALAGLVPKCADSYDKMDKIKCYMHQLLAGLQHCDERGILHRDIKGSNLLIDKNGMLKIADFGLANYFNPEKKRPLTSRVVTLWYRAPELLLGATDYGIGIDLWSDGCLMAEMFAGRPILPGHTEVEQLHKIFKLCGTPTEDYWRKTKLSTTFRPPYTYRSNKKEAFRNFPVSSWRLLNVLLALDPANRGSAGSALQKMSQMKLFCFLILENVSIQFFHTSPLACELSELPVVYKEDPEAALKLERRSSRYSIFHSCRQRSQSQKERKKKVIDAEETKLDTGGSNEEPIKSRVSTVINLLEPGSSTTTTTSTSSKPTEKAESPQSSPVSTESHPNSTRNIKNRPPL</sequence>
<feature type="region of interest" description="Disordered" evidence="7">
    <location>
        <begin position="1"/>
        <end position="57"/>
    </location>
</feature>
<dbReference type="GO" id="GO:0000307">
    <property type="term" value="C:cyclin-dependent protein kinase holoenzyme complex"/>
    <property type="evidence" value="ECO:0007669"/>
    <property type="project" value="TreeGrafter"/>
</dbReference>
<comment type="caution">
    <text evidence="9">The sequence shown here is derived from an EMBL/GenBank/DDBJ whole genome shotgun (WGS) entry which is preliminary data.</text>
</comment>
<evidence type="ECO:0000256" key="5">
    <source>
        <dbReference type="ARBA" id="ARBA00022777"/>
    </source>
</evidence>
<keyword evidence="3" id="KW-0808">Transferase</keyword>
<evidence type="ECO:0000259" key="8">
    <source>
        <dbReference type="PROSITE" id="PS50011"/>
    </source>
</evidence>
<dbReference type="InterPro" id="IPR011009">
    <property type="entry name" value="Kinase-like_dom_sf"/>
</dbReference>
<feature type="domain" description="Protein kinase" evidence="8">
    <location>
        <begin position="1"/>
        <end position="315"/>
    </location>
</feature>
<dbReference type="PANTHER" id="PTHR24056">
    <property type="entry name" value="CELL DIVISION PROTEIN KINASE"/>
    <property type="match status" value="1"/>
</dbReference>
<dbReference type="InterPro" id="IPR008271">
    <property type="entry name" value="Ser/Thr_kinase_AS"/>
</dbReference>
<dbReference type="SMART" id="SM00220">
    <property type="entry name" value="S_TKc"/>
    <property type="match status" value="1"/>
</dbReference>
<evidence type="ECO:0000256" key="6">
    <source>
        <dbReference type="ARBA" id="ARBA00022840"/>
    </source>
</evidence>
<keyword evidence="5" id="KW-0418">Kinase</keyword>
<dbReference type="InterPro" id="IPR000719">
    <property type="entry name" value="Prot_kinase_dom"/>
</dbReference>
<feature type="region of interest" description="Disordered" evidence="7">
    <location>
        <begin position="365"/>
        <end position="456"/>
    </location>
</feature>
<protein>
    <recommendedName>
        <fullName evidence="8">Protein kinase domain-containing protein</fullName>
    </recommendedName>
</protein>